<proteinExistence type="predicted"/>
<dbReference type="SUPFAM" id="SSF52096">
    <property type="entry name" value="ClpP/crotonase"/>
    <property type="match status" value="1"/>
</dbReference>
<dbReference type="Gene3D" id="3.30.750.44">
    <property type="match status" value="1"/>
</dbReference>
<dbReference type="Proteomes" id="UP000481153">
    <property type="component" value="Unassembled WGS sequence"/>
</dbReference>
<keyword evidence="1" id="KW-0472">Membrane</keyword>
<protein>
    <recommendedName>
        <fullName evidence="2">Tail specific protease domain-containing protein</fullName>
    </recommendedName>
</protein>
<evidence type="ECO:0000256" key="1">
    <source>
        <dbReference type="SAM" id="Phobius"/>
    </source>
</evidence>
<dbReference type="Gene3D" id="3.90.226.10">
    <property type="entry name" value="2-enoyl-CoA Hydratase, Chain A, domain 1"/>
    <property type="match status" value="1"/>
</dbReference>
<evidence type="ECO:0000259" key="2">
    <source>
        <dbReference type="SMART" id="SM00245"/>
    </source>
</evidence>
<evidence type="ECO:0000313" key="4">
    <source>
        <dbReference type="Proteomes" id="UP000481153"/>
    </source>
</evidence>
<sequence>MLRPAERFAEVEEAAARVMDDFVRNVVVLLVPPFQTTRRGWLHACFLYPLQCVEAMLIRPVSQLRRHMPLVGGVCVICLTLWSLCLRSVWRHFYQMLTTLTSTHHARFNFDAFWGAIDRYYVLTDATSCNWSLVHSIYGDKIEASTSQEDLWTAIHDSMALLGDPSVRLLHPTASGVAPAIPDAPSLQARIAALEDLFPNPPLQVVANRLVWGLLNPSIGYLNLSALAGFVELSFPLDYFASPSSPQQVPEMYDLETMRWALHALLHHSRTLGLQGLILDLRWNCGGGSHLSVLTAAACFQPPKTPAFSIEEEMKSWGQVRRRTFTIPSSSERYDGPLVVLQGPETAGTAELLLLALQSRRRTVFVGTPTAGKLSDVMQVQLPNGWVVEMPYQQCIATDGERYQGRGIPPQTLVVNQSDDAVLSMALQCFEHL</sequence>
<dbReference type="PANTHER" id="PTHR11261">
    <property type="entry name" value="INTERPHOTORECEPTOR RETINOID-BINDING PROTEIN"/>
    <property type="match status" value="1"/>
</dbReference>
<keyword evidence="1" id="KW-0812">Transmembrane</keyword>
<dbReference type="SMART" id="SM00245">
    <property type="entry name" value="TSPc"/>
    <property type="match status" value="1"/>
</dbReference>
<feature type="transmembrane region" description="Helical" evidence="1">
    <location>
        <begin position="70"/>
        <end position="90"/>
    </location>
</feature>
<keyword evidence="1" id="KW-1133">Transmembrane helix</keyword>
<reference evidence="3 4" key="1">
    <citation type="submission" date="2019-07" db="EMBL/GenBank/DDBJ databases">
        <title>Genomics analysis of Aphanomyces spp. identifies a new class of oomycete effector associated with host adaptation.</title>
        <authorList>
            <person name="Gaulin E."/>
        </authorList>
    </citation>
    <scope>NUCLEOTIDE SEQUENCE [LARGE SCALE GENOMIC DNA]</scope>
    <source>
        <strain evidence="3 4">ATCC 201684</strain>
    </source>
</reference>
<evidence type="ECO:0000313" key="3">
    <source>
        <dbReference type="EMBL" id="KAF0741927.1"/>
    </source>
</evidence>
<comment type="caution">
    <text evidence="3">The sequence shown here is derived from an EMBL/GenBank/DDBJ whole genome shotgun (WGS) entry which is preliminary data.</text>
</comment>
<feature type="domain" description="Tail specific protease" evidence="2">
    <location>
        <begin position="223"/>
        <end position="415"/>
    </location>
</feature>
<dbReference type="EMBL" id="VJMJ01000034">
    <property type="protein sequence ID" value="KAF0741927.1"/>
    <property type="molecule type" value="Genomic_DNA"/>
</dbReference>
<dbReference type="VEuPathDB" id="FungiDB:AeMF1_000912"/>
<dbReference type="Pfam" id="PF03572">
    <property type="entry name" value="Peptidase_S41"/>
    <property type="match status" value="1"/>
</dbReference>
<dbReference type="InterPro" id="IPR005151">
    <property type="entry name" value="Tail-specific_protease"/>
</dbReference>
<dbReference type="PANTHER" id="PTHR11261:SF3">
    <property type="entry name" value="RETINOL-BINDING PROTEIN 3"/>
    <property type="match status" value="1"/>
</dbReference>
<organism evidence="3 4">
    <name type="scientific">Aphanomyces euteiches</name>
    <dbReference type="NCBI Taxonomy" id="100861"/>
    <lineage>
        <taxon>Eukaryota</taxon>
        <taxon>Sar</taxon>
        <taxon>Stramenopiles</taxon>
        <taxon>Oomycota</taxon>
        <taxon>Saprolegniomycetes</taxon>
        <taxon>Saprolegniales</taxon>
        <taxon>Verrucalvaceae</taxon>
        <taxon>Aphanomyces</taxon>
    </lineage>
</organism>
<dbReference type="InterPro" id="IPR029045">
    <property type="entry name" value="ClpP/crotonase-like_dom_sf"/>
</dbReference>
<gene>
    <name evidence="3" type="ORF">Ae201684_003113</name>
</gene>
<dbReference type="GO" id="GO:0008236">
    <property type="term" value="F:serine-type peptidase activity"/>
    <property type="evidence" value="ECO:0007669"/>
    <property type="project" value="InterPro"/>
</dbReference>
<name>A0A6G0XNF6_9STRA</name>
<dbReference type="GO" id="GO:0006508">
    <property type="term" value="P:proteolysis"/>
    <property type="evidence" value="ECO:0007669"/>
    <property type="project" value="InterPro"/>
</dbReference>
<accession>A0A6G0XNF6</accession>
<dbReference type="AlphaFoldDB" id="A0A6G0XNF6"/>
<keyword evidence="4" id="KW-1185">Reference proteome</keyword>